<reference evidence="2" key="2">
    <citation type="submission" date="2002-10" db="EMBL/GenBank/DDBJ databases">
        <title>Oryza sativa nipponbare(GA3) genomic DNA, chromosome 9, BAC clone:OSJNBa0013F08.</title>
        <authorList>
            <person name="Sasaki T."/>
            <person name="Matsumoto T."/>
            <person name="Katayose Y."/>
        </authorList>
    </citation>
    <scope>NUCLEOTIDE SEQUENCE</scope>
</reference>
<evidence type="ECO:0000313" key="1">
    <source>
        <dbReference type="EMBL" id="BAD23313.1"/>
    </source>
</evidence>
<dbReference type="EMBL" id="AP005836">
    <property type="protein sequence ID" value="BAD23640.1"/>
    <property type="molecule type" value="Genomic_DNA"/>
</dbReference>
<gene>
    <name evidence="2" type="ORF">OSJNBa0013F08.38</name>
    <name evidence="1" type="ORF">P0711F01.18</name>
</gene>
<name>Q6K2H6_ORYSJ</name>
<evidence type="ECO:0000313" key="3">
    <source>
        <dbReference type="Proteomes" id="UP000000763"/>
    </source>
</evidence>
<protein>
    <submittedName>
        <fullName evidence="2">Uncharacterized protein</fullName>
    </submittedName>
</protein>
<sequence>MAIQSRRALRGRSGLREWQRGGWWPGAQEATTGEAKQHPSSARQILKVGWCPLPSTCWAGLSCMWWPWCPKMELLVDGDAKALMGLVEDADGGHRVIAGCVGTAADIGLTALGDDLPTLGSCAPPGTPSLVPLPSRGGSHNSEYPSHKSWIRHCCQAHHPGSCWLLVDGAIDSRLHHQPSDTVHRATMDQSPPPRCSQRRCSRTPPGLHHCPGGLASTLLHRLHRLPTVGHRVAAPDGAIDSADVLPTTF</sequence>
<dbReference type="Proteomes" id="UP000000763">
    <property type="component" value="Chromosome 9"/>
</dbReference>
<evidence type="ECO:0000313" key="2">
    <source>
        <dbReference type="EMBL" id="BAD23640.1"/>
    </source>
</evidence>
<dbReference type="EMBL" id="AP005508">
    <property type="protein sequence ID" value="BAD23313.1"/>
    <property type="molecule type" value="Genomic_DNA"/>
</dbReference>
<reference evidence="3" key="4">
    <citation type="journal article" date="2008" name="Nucleic Acids Res.">
        <title>The rice annotation project database (RAP-DB): 2008 update.</title>
        <authorList>
            <consortium name="The rice annotation project (RAP)"/>
        </authorList>
    </citation>
    <scope>GENOME REANNOTATION</scope>
    <source>
        <strain evidence="3">cv. Nipponbare</strain>
    </source>
</reference>
<organism evidence="2 3">
    <name type="scientific">Oryza sativa subsp. japonica</name>
    <name type="common">Rice</name>
    <dbReference type="NCBI Taxonomy" id="39947"/>
    <lineage>
        <taxon>Eukaryota</taxon>
        <taxon>Viridiplantae</taxon>
        <taxon>Streptophyta</taxon>
        <taxon>Embryophyta</taxon>
        <taxon>Tracheophyta</taxon>
        <taxon>Spermatophyta</taxon>
        <taxon>Magnoliopsida</taxon>
        <taxon>Liliopsida</taxon>
        <taxon>Poales</taxon>
        <taxon>Poaceae</taxon>
        <taxon>BOP clade</taxon>
        <taxon>Oryzoideae</taxon>
        <taxon>Oryzeae</taxon>
        <taxon>Oryzinae</taxon>
        <taxon>Oryza</taxon>
        <taxon>Oryza sativa</taxon>
    </lineage>
</organism>
<reference evidence="3" key="3">
    <citation type="journal article" date="2005" name="Nature">
        <title>The map-based sequence of the rice genome.</title>
        <authorList>
            <consortium name="International rice genome sequencing project (IRGSP)"/>
            <person name="Matsumoto T."/>
            <person name="Wu J."/>
            <person name="Kanamori H."/>
            <person name="Katayose Y."/>
            <person name="Fujisawa M."/>
            <person name="Namiki N."/>
            <person name="Mizuno H."/>
            <person name="Yamamoto K."/>
            <person name="Antonio B.A."/>
            <person name="Baba T."/>
            <person name="Sakata K."/>
            <person name="Nagamura Y."/>
            <person name="Aoki H."/>
            <person name="Arikawa K."/>
            <person name="Arita K."/>
            <person name="Bito T."/>
            <person name="Chiden Y."/>
            <person name="Fujitsuka N."/>
            <person name="Fukunaka R."/>
            <person name="Hamada M."/>
            <person name="Harada C."/>
            <person name="Hayashi A."/>
            <person name="Hijishita S."/>
            <person name="Honda M."/>
            <person name="Hosokawa S."/>
            <person name="Ichikawa Y."/>
            <person name="Idonuma A."/>
            <person name="Iijima M."/>
            <person name="Ikeda M."/>
            <person name="Ikeno M."/>
            <person name="Ito K."/>
            <person name="Ito S."/>
            <person name="Ito T."/>
            <person name="Ito Y."/>
            <person name="Ito Y."/>
            <person name="Iwabuchi A."/>
            <person name="Kamiya K."/>
            <person name="Karasawa W."/>
            <person name="Kurita K."/>
            <person name="Katagiri S."/>
            <person name="Kikuta A."/>
            <person name="Kobayashi H."/>
            <person name="Kobayashi N."/>
            <person name="Machita K."/>
            <person name="Maehara T."/>
            <person name="Masukawa M."/>
            <person name="Mizubayashi T."/>
            <person name="Mukai Y."/>
            <person name="Nagasaki H."/>
            <person name="Nagata Y."/>
            <person name="Naito S."/>
            <person name="Nakashima M."/>
            <person name="Nakama Y."/>
            <person name="Nakamichi Y."/>
            <person name="Nakamura M."/>
            <person name="Meguro A."/>
            <person name="Negishi M."/>
            <person name="Ohta I."/>
            <person name="Ohta T."/>
            <person name="Okamoto M."/>
            <person name="Ono N."/>
            <person name="Saji S."/>
            <person name="Sakaguchi M."/>
            <person name="Sakai K."/>
            <person name="Shibata M."/>
            <person name="Shimokawa T."/>
            <person name="Song J."/>
            <person name="Takazaki Y."/>
            <person name="Terasawa K."/>
            <person name="Tsugane M."/>
            <person name="Tsuji K."/>
            <person name="Ueda S."/>
            <person name="Waki K."/>
            <person name="Yamagata H."/>
            <person name="Yamamoto M."/>
            <person name="Yamamoto S."/>
            <person name="Yamane H."/>
            <person name="Yoshiki S."/>
            <person name="Yoshihara R."/>
            <person name="Yukawa K."/>
            <person name="Zhong H."/>
            <person name="Yano M."/>
            <person name="Yuan Q."/>
            <person name="Ouyang S."/>
            <person name="Liu J."/>
            <person name="Jones K.M."/>
            <person name="Gansberger K."/>
            <person name="Moffat K."/>
            <person name="Hill J."/>
            <person name="Bera J."/>
            <person name="Fadrosh D."/>
            <person name="Jin S."/>
            <person name="Johri S."/>
            <person name="Kim M."/>
            <person name="Overton L."/>
            <person name="Reardon M."/>
            <person name="Tsitrin T."/>
            <person name="Vuong H."/>
            <person name="Weaver B."/>
            <person name="Ciecko A."/>
            <person name="Tallon L."/>
            <person name="Jackson J."/>
            <person name="Pai G."/>
            <person name="Aken S.V."/>
            <person name="Utterback T."/>
            <person name="Reidmuller S."/>
            <person name="Feldblyum T."/>
            <person name="Hsiao J."/>
            <person name="Zismann V."/>
            <person name="Iobst S."/>
            <person name="de Vazeille A.R."/>
            <person name="Buell C.R."/>
            <person name="Ying K."/>
            <person name="Li Y."/>
            <person name="Lu T."/>
            <person name="Huang Y."/>
            <person name="Zhao Q."/>
            <person name="Feng Q."/>
            <person name="Zhang L."/>
            <person name="Zhu J."/>
            <person name="Weng Q."/>
            <person name="Mu J."/>
            <person name="Lu Y."/>
            <person name="Fan D."/>
            <person name="Liu Y."/>
            <person name="Guan J."/>
            <person name="Zhang Y."/>
            <person name="Yu S."/>
            <person name="Liu X."/>
            <person name="Zhang Y."/>
            <person name="Hong G."/>
            <person name="Han B."/>
            <person name="Choisne N."/>
            <person name="Demange N."/>
            <person name="Orjeda G."/>
            <person name="Samain S."/>
            <person name="Cattolico L."/>
            <person name="Pelletier E."/>
            <person name="Couloux A."/>
            <person name="Segurens B."/>
            <person name="Wincker P."/>
            <person name="D'Hont A."/>
            <person name="Scarpelli C."/>
            <person name="Weissenbach J."/>
            <person name="Salanoubat M."/>
            <person name="Quetier F."/>
            <person name="Yu Y."/>
            <person name="Kim H.R."/>
            <person name="Rambo T."/>
            <person name="Currie J."/>
            <person name="Collura K."/>
            <person name="Luo M."/>
            <person name="Yang T."/>
            <person name="Ammiraju J.S.S."/>
            <person name="Engler F."/>
            <person name="Soderlund C."/>
            <person name="Wing R.A."/>
            <person name="Palmer L.E."/>
            <person name="de la Bastide M."/>
            <person name="Spiegel L."/>
            <person name="Nascimento L."/>
            <person name="Zutavern T."/>
            <person name="O'Shaughnessy A."/>
            <person name="Dike S."/>
            <person name="Dedhia N."/>
            <person name="Preston R."/>
            <person name="Balija V."/>
            <person name="McCombie W.R."/>
            <person name="Chow T."/>
            <person name="Chen H."/>
            <person name="Chung M."/>
            <person name="Chen C."/>
            <person name="Shaw J."/>
            <person name="Wu H."/>
            <person name="Hsiao K."/>
            <person name="Chao Y."/>
            <person name="Chu M."/>
            <person name="Cheng C."/>
            <person name="Hour A."/>
            <person name="Lee P."/>
            <person name="Lin S."/>
            <person name="Lin Y."/>
            <person name="Liou J."/>
            <person name="Liu S."/>
            <person name="Hsing Y."/>
            <person name="Raghuvanshi S."/>
            <person name="Mohanty A."/>
            <person name="Bharti A.K."/>
            <person name="Gaur A."/>
            <person name="Gupta V."/>
            <person name="Kumar D."/>
            <person name="Ravi V."/>
            <person name="Vij S."/>
            <person name="Kapur A."/>
            <person name="Khurana P."/>
            <person name="Khurana P."/>
            <person name="Khurana J.P."/>
            <person name="Tyagi A.K."/>
            <person name="Gaikwad K."/>
            <person name="Singh A."/>
            <person name="Dalal V."/>
            <person name="Srivastava S."/>
            <person name="Dixit A."/>
            <person name="Pal A.K."/>
            <person name="Ghazi I.A."/>
            <person name="Yadav M."/>
            <person name="Pandit A."/>
            <person name="Bhargava A."/>
            <person name="Sureshbabu K."/>
            <person name="Batra K."/>
            <person name="Sharma T.R."/>
            <person name="Mohapatra T."/>
            <person name="Singh N.K."/>
            <person name="Messing J."/>
            <person name="Nelson A.B."/>
            <person name="Fuks G."/>
            <person name="Kavchok S."/>
            <person name="Keizer G."/>
            <person name="Linton E."/>
            <person name="Llaca V."/>
            <person name="Song R."/>
            <person name="Tanyolac B."/>
            <person name="Young S."/>
            <person name="Ho-Il K."/>
            <person name="Hahn J.H."/>
            <person name="Sangsakoo G."/>
            <person name="Vanavichit A."/>
            <person name="de Mattos Luiz.A.T."/>
            <person name="Zimmer P.D."/>
            <person name="Malone G."/>
            <person name="Dellagostin O."/>
            <person name="de Oliveira A.C."/>
            <person name="Bevan M."/>
            <person name="Bancroft I."/>
            <person name="Minx P."/>
            <person name="Cordum H."/>
            <person name="Wilson R."/>
            <person name="Cheng Z."/>
            <person name="Jin W."/>
            <person name="Jiang J."/>
            <person name="Leong S.A."/>
            <person name="Iwama H."/>
            <person name="Gojobori T."/>
            <person name="Itoh T."/>
            <person name="Niimura Y."/>
            <person name="Fujii Y."/>
            <person name="Habara T."/>
            <person name="Sakai H."/>
            <person name="Sato Y."/>
            <person name="Wilson G."/>
            <person name="Kumar K."/>
            <person name="McCouch S."/>
            <person name="Juretic N."/>
            <person name="Hoen D."/>
            <person name="Wright S."/>
            <person name="Bruskiewich R."/>
            <person name="Bureau T."/>
            <person name="Miyao A."/>
            <person name="Hirochika H."/>
            <person name="Nishikawa T."/>
            <person name="Kadowaki K."/>
            <person name="Sugiura M."/>
            <person name="Burr B."/>
            <person name="Sasaki T."/>
        </authorList>
    </citation>
    <scope>NUCLEOTIDE SEQUENCE [LARGE SCALE GENOMIC DNA]</scope>
    <source>
        <strain evidence="3">cv. Nipponbare</strain>
    </source>
</reference>
<reference evidence="1" key="1">
    <citation type="submission" date="2002-07" db="EMBL/GenBank/DDBJ databases">
        <title>Oryza sativa nipponbare(GA3) genomic DNA, chromosome 9, PAC clone:P0711F01.</title>
        <authorList>
            <person name="Sasaki T."/>
            <person name="Matsumoto T."/>
            <person name="Katayose Y."/>
        </authorList>
    </citation>
    <scope>NUCLEOTIDE SEQUENCE</scope>
</reference>
<proteinExistence type="predicted"/>
<dbReference type="AlphaFoldDB" id="Q6K2H6"/>
<accession>Q6K2H6</accession>